<dbReference type="GO" id="GO:0003677">
    <property type="term" value="F:DNA binding"/>
    <property type="evidence" value="ECO:0007669"/>
    <property type="project" value="InterPro"/>
</dbReference>
<feature type="domain" description="Tyr recombinase" evidence="2">
    <location>
        <begin position="104"/>
        <end position="174"/>
    </location>
</feature>
<evidence type="ECO:0000256" key="1">
    <source>
        <dbReference type="ARBA" id="ARBA00023172"/>
    </source>
</evidence>
<dbReference type="InterPro" id="IPR013762">
    <property type="entry name" value="Integrase-like_cat_sf"/>
</dbReference>
<proteinExistence type="predicted"/>
<dbReference type="InterPro" id="IPR011010">
    <property type="entry name" value="DNA_brk_join_enz"/>
</dbReference>
<dbReference type="EMBL" id="WCTL01000031">
    <property type="protein sequence ID" value="KAB4229598.1"/>
    <property type="molecule type" value="Genomic_DNA"/>
</dbReference>
<comment type="caution">
    <text evidence="3">The sequence shown here is derived from an EMBL/GenBank/DDBJ whole genome shotgun (WGS) entry which is preliminary data.</text>
</comment>
<keyword evidence="1" id="KW-0233">DNA recombination</keyword>
<dbReference type="RefSeq" id="WP_151882906.1">
    <property type="nucleotide sequence ID" value="NZ_WCTL01000031.1"/>
</dbReference>
<evidence type="ECO:0000313" key="3">
    <source>
        <dbReference type="EMBL" id="KAB4229598.1"/>
    </source>
</evidence>
<name>A0A7J5HUG4_BACUN</name>
<evidence type="ECO:0000313" key="4">
    <source>
        <dbReference type="Proteomes" id="UP000462376"/>
    </source>
</evidence>
<gene>
    <name evidence="3" type="ORF">GAP47_20595</name>
</gene>
<reference evidence="3 4" key="1">
    <citation type="journal article" date="2019" name="Nat. Med.">
        <title>A library of human gut bacterial isolates paired with longitudinal multiomics data enables mechanistic microbiome research.</title>
        <authorList>
            <person name="Poyet M."/>
            <person name="Groussin M."/>
            <person name="Gibbons S.M."/>
            <person name="Avila-Pacheco J."/>
            <person name="Jiang X."/>
            <person name="Kearney S.M."/>
            <person name="Perrotta A.R."/>
            <person name="Berdy B."/>
            <person name="Zhao S."/>
            <person name="Lieberman T.D."/>
            <person name="Swanson P.K."/>
            <person name="Smith M."/>
            <person name="Roesemann S."/>
            <person name="Alexander J.E."/>
            <person name="Rich S.A."/>
            <person name="Livny J."/>
            <person name="Vlamakis H."/>
            <person name="Clish C."/>
            <person name="Bullock K."/>
            <person name="Deik A."/>
            <person name="Scott J."/>
            <person name="Pierce K.A."/>
            <person name="Xavier R.J."/>
            <person name="Alm E.J."/>
        </authorList>
    </citation>
    <scope>NUCLEOTIDE SEQUENCE [LARGE SCALE GENOMIC DNA]</scope>
    <source>
        <strain evidence="3 4">BIOML-A5</strain>
    </source>
</reference>
<dbReference type="SUPFAM" id="SSF56349">
    <property type="entry name" value="DNA breaking-rejoining enzymes"/>
    <property type="match status" value="1"/>
</dbReference>
<protein>
    <recommendedName>
        <fullName evidence="2">Tyr recombinase domain-containing protein</fullName>
    </recommendedName>
</protein>
<dbReference type="PROSITE" id="PS51898">
    <property type="entry name" value="TYR_RECOMBINASE"/>
    <property type="match status" value="1"/>
</dbReference>
<dbReference type="AlphaFoldDB" id="A0A7J5HUG4"/>
<dbReference type="Proteomes" id="UP000462376">
    <property type="component" value="Unassembled WGS sequence"/>
</dbReference>
<sequence>MSKTYHSIYAPYIEELIAVKRNMGFKYTYVESVFSDFDQFILQNYNEAIGITKVISEQWCKRRENESASTHYHRCILLNSFSSFLSKRGIPSYIIKLPILRNNFVPYIFTHEEIAKLFWACDNYQSGNNDLRSSIIVMPALMRTLYATGMRISEAVSLNNKDGGFYNLYTVKIG</sequence>
<dbReference type="InterPro" id="IPR002104">
    <property type="entry name" value="Integrase_catalytic"/>
</dbReference>
<dbReference type="GO" id="GO:0015074">
    <property type="term" value="P:DNA integration"/>
    <property type="evidence" value="ECO:0007669"/>
    <property type="project" value="InterPro"/>
</dbReference>
<dbReference type="GO" id="GO:0006310">
    <property type="term" value="P:DNA recombination"/>
    <property type="evidence" value="ECO:0007669"/>
    <property type="project" value="UniProtKB-KW"/>
</dbReference>
<evidence type="ECO:0000259" key="2">
    <source>
        <dbReference type="PROSITE" id="PS51898"/>
    </source>
</evidence>
<organism evidence="3 4">
    <name type="scientific">Bacteroides uniformis</name>
    <dbReference type="NCBI Taxonomy" id="820"/>
    <lineage>
        <taxon>Bacteria</taxon>
        <taxon>Pseudomonadati</taxon>
        <taxon>Bacteroidota</taxon>
        <taxon>Bacteroidia</taxon>
        <taxon>Bacteroidales</taxon>
        <taxon>Bacteroidaceae</taxon>
        <taxon>Bacteroides</taxon>
    </lineage>
</organism>
<dbReference type="Gene3D" id="1.10.443.10">
    <property type="entry name" value="Intergrase catalytic core"/>
    <property type="match status" value="1"/>
</dbReference>
<accession>A0A7J5HUG4</accession>